<evidence type="ECO:0000313" key="2">
    <source>
        <dbReference type="Proteomes" id="UP001341840"/>
    </source>
</evidence>
<dbReference type="Proteomes" id="UP001341840">
    <property type="component" value="Unassembled WGS sequence"/>
</dbReference>
<sequence length="88" mass="9546">MEGVSLCHSVRIRSKCQAPLSEKATHRVVVVEFDQDGHKNTKISISPGHDSNTSGVVNAAKEKIKEATLVVLNVGQEEGMMPMEMVVT</sequence>
<accession>A0ABU6YQX5</accession>
<evidence type="ECO:0000313" key="1">
    <source>
        <dbReference type="EMBL" id="MED6211028.1"/>
    </source>
</evidence>
<protein>
    <submittedName>
        <fullName evidence="1">Uncharacterized protein</fullName>
    </submittedName>
</protein>
<proteinExistence type="predicted"/>
<name>A0ABU6YQX5_9FABA</name>
<organism evidence="1 2">
    <name type="scientific">Stylosanthes scabra</name>
    <dbReference type="NCBI Taxonomy" id="79078"/>
    <lineage>
        <taxon>Eukaryota</taxon>
        <taxon>Viridiplantae</taxon>
        <taxon>Streptophyta</taxon>
        <taxon>Embryophyta</taxon>
        <taxon>Tracheophyta</taxon>
        <taxon>Spermatophyta</taxon>
        <taxon>Magnoliopsida</taxon>
        <taxon>eudicotyledons</taxon>
        <taxon>Gunneridae</taxon>
        <taxon>Pentapetalae</taxon>
        <taxon>rosids</taxon>
        <taxon>fabids</taxon>
        <taxon>Fabales</taxon>
        <taxon>Fabaceae</taxon>
        <taxon>Papilionoideae</taxon>
        <taxon>50 kb inversion clade</taxon>
        <taxon>dalbergioids sensu lato</taxon>
        <taxon>Dalbergieae</taxon>
        <taxon>Pterocarpus clade</taxon>
        <taxon>Stylosanthes</taxon>
    </lineage>
</organism>
<reference evidence="1 2" key="1">
    <citation type="journal article" date="2023" name="Plants (Basel)">
        <title>Bridging the Gap: Combining Genomics and Transcriptomics Approaches to Understand Stylosanthes scabra, an Orphan Legume from the Brazilian Caatinga.</title>
        <authorList>
            <person name="Ferreira-Neto J.R.C."/>
            <person name="da Silva M.D."/>
            <person name="Binneck E."/>
            <person name="de Melo N.F."/>
            <person name="da Silva R.H."/>
            <person name="de Melo A.L.T.M."/>
            <person name="Pandolfi V."/>
            <person name="Bustamante F.O."/>
            <person name="Brasileiro-Vidal A.C."/>
            <person name="Benko-Iseppon A.M."/>
        </authorList>
    </citation>
    <scope>NUCLEOTIDE SEQUENCE [LARGE SCALE GENOMIC DNA]</scope>
    <source>
        <tissue evidence="1">Leaves</tissue>
    </source>
</reference>
<dbReference type="EMBL" id="JASCZI010242427">
    <property type="protein sequence ID" value="MED6211028.1"/>
    <property type="molecule type" value="Genomic_DNA"/>
</dbReference>
<keyword evidence="2" id="KW-1185">Reference proteome</keyword>
<gene>
    <name evidence="1" type="ORF">PIB30_069725</name>
</gene>
<comment type="caution">
    <text evidence="1">The sequence shown here is derived from an EMBL/GenBank/DDBJ whole genome shotgun (WGS) entry which is preliminary data.</text>
</comment>